<evidence type="ECO:0000256" key="3">
    <source>
        <dbReference type="ARBA" id="ARBA00013252"/>
    </source>
</evidence>
<dbReference type="PANTHER" id="PTHR42805">
    <property type="entry name" value="PTERIN-4-ALPHA-CARBINOLAMINE DEHYDRATASE-RELATED"/>
    <property type="match status" value="1"/>
</dbReference>
<dbReference type="PANTHER" id="PTHR42805:SF1">
    <property type="entry name" value="PTERIN-4-ALPHA-CARBINOLAMINE DEHYDRATASE-RELATED"/>
    <property type="match status" value="1"/>
</dbReference>
<dbReference type="InterPro" id="IPR001533">
    <property type="entry name" value="Pterin_deHydtase"/>
</dbReference>
<dbReference type="RefSeq" id="WP_155452373.1">
    <property type="nucleotide sequence ID" value="NZ_WNKX01000001.1"/>
</dbReference>
<dbReference type="EMBL" id="WNKX01000001">
    <property type="protein sequence ID" value="MTW09412.1"/>
    <property type="molecule type" value="Genomic_DNA"/>
</dbReference>
<dbReference type="GO" id="GO:0006729">
    <property type="term" value="P:tetrahydrobiopterin biosynthetic process"/>
    <property type="evidence" value="ECO:0007669"/>
    <property type="project" value="InterPro"/>
</dbReference>
<keyword evidence="4" id="KW-0456">Lyase</keyword>
<dbReference type="Gene3D" id="3.30.1360.20">
    <property type="entry name" value="Transcriptional coactivator/pterin dehydratase"/>
    <property type="match status" value="1"/>
</dbReference>
<name>A0A6L6QAH8_9BURK</name>
<dbReference type="InterPro" id="IPR036428">
    <property type="entry name" value="PCD_sf"/>
</dbReference>
<comment type="similarity">
    <text evidence="2">Belongs to the pterin-4-alpha-carbinolamine dehydratase family.</text>
</comment>
<dbReference type="OrthoDB" id="9794987at2"/>
<evidence type="ECO:0000256" key="2">
    <source>
        <dbReference type="ARBA" id="ARBA00006472"/>
    </source>
</evidence>
<dbReference type="Proteomes" id="UP000472320">
    <property type="component" value="Unassembled WGS sequence"/>
</dbReference>
<dbReference type="Pfam" id="PF01329">
    <property type="entry name" value="Pterin_4a"/>
    <property type="match status" value="1"/>
</dbReference>
<gene>
    <name evidence="5" type="ORF">GM658_02260</name>
</gene>
<dbReference type="EC" id="4.2.1.96" evidence="3"/>
<evidence type="ECO:0000313" key="6">
    <source>
        <dbReference type="Proteomes" id="UP000472320"/>
    </source>
</evidence>
<reference evidence="5 6" key="1">
    <citation type="submission" date="2019-11" db="EMBL/GenBank/DDBJ databases">
        <title>Type strains purchased from KCTC, JCM and DSMZ.</title>
        <authorList>
            <person name="Lu H."/>
        </authorList>
    </citation>
    <scope>NUCLEOTIDE SEQUENCE [LARGE SCALE GENOMIC DNA]</scope>
    <source>
        <strain evidence="5 6">JCM 31587</strain>
    </source>
</reference>
<comment type="catalytic activity">
    <reaction evidence="1">
        <text>(4aS,6R)-4a-hydroxy-L-erythro-5,6,7,8-tetrahydrobiopterin = (6R)-L-erythro-6,7-dihydrobiopterin + H2O</text>
        <dbReference type="Rhea" id="RHEA:11920"/>
        <dbReference type="ChEBI" id="CHEBI:15377"/>
        <dbReference type="ChEBI" id="CHEBI:15642"/>
        <dbReference type="ChEBI" id="CHEBI:43120"/>
        <dbReference type="EC" id="4.2.1.96"/>
    </reaction>
</comment>
<keyword evidence="6" id="KW-1185">Reference proteome</keyword>
<protein>
    <recommendedName>
        <fullName evidence="3">4a-hydroxytetrahydrobiopterin dehydratase</fullName>
        <ecNumber evidence="3">4.2.1.96</ecNumber>
    </recommendedName>
</protein>
<sequence length="113" mass="12412">MTANIHTAADLRALRCSHQVQALDAAEALRLVQLLDGWSMASGKLVNTFGFNNYYETMAFVNALAFISHREDHHPELVVGYKTCQVRYDTHSVNGLSVNDFICAAKADALGQA</sequence>
<evidence type="ECO:0000256" key="4">
    <source>
        <dbReference type="ARBA" id="ARBA00023239"/>
    </source>
</evidence>
<dbReference type="SUPFAM" id="SSF55248">
    <property type="entry name" value="PCD-like"/>
    <property type="match status" value="1"/>
</dbReference>
<comment type="caution">
    <text evidence="5">The sequence shown here is derived from an EMBL/GenBank/DDBJ whole genome shotgun (WGS) entry which is preliminary data.</text>
</comment>
<evidence type="ECO:0000313" key="5">
    <source>
        <dbReference type="EMBL" id="MTW09412.1"/>
    </source>
</evidence>
<evidence type="ECO:0000256" key="1">
    <source>
        <dbReference type="ARBA" id="ARBA00001554"/>
    </source>
</evidence>
<dbReference type="GO" id="GO:0008124">
    <property type="term" value="F:4-alpha-hydroxytetrahydrobiopterin dehydratase activity"/>
    <property type="evidence" value="ECO:0007669"/>
    <property type="project" value="UniProtKB-EC"/>
</dbReference>
<accession>A0A6L6QAH8</accession>
<dbReference type="InterPro" id="IPR050376">
    <property type="entry name" value="Pterin-4-alpha-carb_dehyd"/>
</dbReference>
<proteinExistence type="inferred from homology"/>
<dbReference type="AlphaFoldDB" id="A0A6L6QAH8"/>
<organism evidence="5 6">
    <name type="scientific">Massilia eburnea</name>
    <dbReference type="NCBI Taxonomy" id="1776165"/>
    <lineage>
        <taxon>Bacteria</taxon>
        <taxon>Pseudomonadati</taxon>
        <taxon>Pseudomonadota</taxon>
        <taxon>Betaproteobacteria</taxon>
        <taxon>Burkholderiales</taxon>
        <taxon>Oxalobacteraceae</taxon>
        <taxon>Telluria group</taxon>
        <taxon>Massilia</taxon>
    </lineage>
</organism>